<keyword evidence="1" id="KW-0732">Signal</keyword>
<name>A0A0V0GVC7_SOLCH</name>
<proteinExistence type="predicted"/>
<reference evidence="2" key="1">
    <citation type="submission" date="2015-12" db="EMBL/GenBank/DDBJ databases">
        <title>Gene expression during late stages of embryo sac development: a critical building block for successful pollen-pistil interactions.</title>
        <authorList>
            <person name="Liu Y."/>
            <person name="Joly V."/>
            <person name="Sabar M."/>
            <person name="Matton D.P."/>
        </authorList>
    </citation>
    <scope>NUCLEOTIDE SEQUENCE</scope>
</reference>
<accession>A0A0V0GVC7</accession>
<protein>
    <submittedName>
        <fullName evidence="2">Putative ovule protein</fullName>
    </submittedName>
</protein>
<dbReference type="EMBL" id="GEDG01030601">
    <property type="protein sequence ID" value="JAP11837.1"/>
    <property type="molecule type" value="Transcribed_RNA"/>
</dbReference>
<feature type="chain" id="PRO_5006865577" evidence="1">
    <location>
        <begin position="22"/>
        <end position="96"/>
    </location>
</feature>
<evidence type="ECO:0000313" key="2">
    <source>
        <dbReference type="EMBL" id="JAP11837.1"/>
    </source>
</evidence>
<feature type="signal peptide" evidence="1">
    <location>
        <begin position="1"/>
        <end position="21"/>
    </location>
</feature>
<organism evidence="2">
    <name type="scientific">Solanum chacoense</name>
    <name type="common">Chaco potato</name>
    <dbReference type="NCBI Taxonomy" id="4108"/>
    <lineage>
        <taxon>Eukaryota</taxon>
        <taxon>Viridiplantae</taxon>
        <taxon>Streptophyta</taxon>
        <taxon>Embryophyta</taxon>
        <taxon>Tracheophyta</taxon>
        <taxon>Spermatophyta</taxon>
        <taxon>Magnoliopsida</taxon>
        <taxon>eudicotyledons</taxon>
        <taxon>Gunneridae</taxon>
        <taxon>Pentapetalae</taxon>
        <taxon>asterids</taxon>
        <taxon>lamiids</taxon>
        <taxon>Solanales</taxon>
        <taxon>Solanaceae</taxon>
        <taxon>Solanoideae</taxon>
        <taxon>Solaneae</taxon>
        <taxon>Solanum</taxon>
    </lineage>
</organism>
<dbReference type="AlphaFoldDB" id="A0A0V0GVC7"/>
<sequence length="96" mass="11498">MLKIFKHVLGLLIYHKFLLKGAHLLGGMGEPEKMVYLRGWTESFKIQKFRGYFLSLRWSTFPLLCCENKVNKVRKSFKFLKFWVEHKSFLDVVKKN</sequence>
<evidence type="ECO:0000256" key="1">
    <source>
        <dbReference type="SAM" id="SignalP"/>
    </source>
</evidence>